<dbReference type="AlphaFoldDB" id="A0A5J4X6G5"/>
<evidence type="ECO:0000313" key="2">
    <source>
        <dbReference type="EMBL" id="KAA6402462.1"/>
    </source>
</evidence>
<keyword evidence="1" id="KW-0812">Transmembrane</keyword>
<feature type="transmembrane region" description="Helical" evidence="1">
    <location>
        <begin position="85"/>
        <end position="106"/>
    </location>
</feature>
<comment type="caution">
    <text evidence="2">The sequence shown here is derived from an EMBL/GenBank/DDBJ whole genome shotgun (WGS) entry which is preliminary data.</text>
</comment>
<accession>A0A5J4X6G5</accession>
<protein>
    <submittedName>
        <fullName evidence="2">Uncharacterized protein</fullName>
    </submittedName>
</protein>
<keyword evidence="1" id="KW-0472">Membrane</keyword>
<keyword evidence="1" id="KW-1133">Transmembrane helix</keyword>
<dbReference type="EMBL" id="SNRW01000230">
    <property type="protein sequence ID" value="KAA6402462.1"/>
    <property type="molecule type" value="Genomic_DNA"/>
</dbReference>
<evidence type="ECO:0000313" key="3">
    <source>
        <dbReference type="Proteomes" id="UP000324800"/>
    </source>
</evidence>
<feature type="transmembrane region" description="Helical" evidence="1">
    <location>
        <begin position="50"/>
        <end position="70"/>
    </location>
</feature>
<organism evidence="2 3">
    <name type="scientific">Streblomastix strix</name>
    <dbReference type="NCBI Taxonomy" id="222440"/>
    <lineage>
        <taxon>Eukaryota</taxon>
        <taxon>Metamonada</taxon>
        <taxon>Preaxostyla</taxon>
        <taxon>Oxymonadida</taxon>
        <taxon>Streblomastigidae</taxon>
        <taxon>Streblomastix</taxon>
    </lineage>
</organism>
<gene>
    <name evidence="2" type="ORF">EZS28_002010</name>
</gene>
<reference evidence="2 3" key="1">
    <citation type="submission" date="2019-03" db="EMBL/GenBank/DDBJ databases">
        <title>Single cell metagenomics reveals metabolic interactions within the superorganism composed of flagellate Streblomastix strix and complex community of Bacteroidetes bacteria on its surface.</title>
        <authorList>
            <person name="Treitli S.C."/>
            <person name="Kolisko M."/>
            <person name="Husnik F."/>
            <person name="Keeling P."/>
            <person name="Hampl V."/>
        </authorList>
    </citation>
    <scope>NUCLEOTIDE SEQUENCE [LARGE SCALE GENOMIC DNA]</scope>
    <source>
        <strain evidence="2">ST1C</strain>
    </source>
</reference>
<evidence type="ECO:0000256" key="1">
    <source>
        <dbReference type="SAM" id="Phobius"/>
    </source>
</evidence>
<sequence length="136" mass="14925">MNDYNCGATNGASNGANIRAVSGAVSGRLNPQGANSEATNTKASMCHGMALLAMSLAGSFITALGLYVSINAGSLVLQSNPKRRVMIWFFYITDLIHGDIILWANYMDSRVQYCFYDFGPPLVFNYDILFDFKIFQ</sequence>
<proteinExistence type="predicted"/>
<dbReference type="Proteomes" id="UP000324800">
    <property type="component" value="Unassembled WGS sequence"/>
</dbReference>
<name>A0A5J4X6G5_9EUKA</name>